<dbReference type="GO" id="GO:0008270">
    <property type="term" value="F:zinc ion binding"/>
    <property type="evidence" value="ECO:0007669"/>
    <property type="project" value="UniProtKB-KW"/>
</dbReference>
<organism evidence="6 7">
    <name type="scientific">Stomoxys calcitrans</name>
    <name type="common">Stable fly</name>
    <name type="synonym">Conops calcitrans</name>
    <dbReference type="NCBI Taxonomy" id="35570"/>
    <lineage>
        <taxon>Eukaryota</taxon>
        <taxon>Metazoa</taxon>
        <taxon>Ecdysozoa</taxon>
        <taxon>Arthropoda</taxon>
        <taxon>Hexapoda</taxon>
        <taxon>Insecta</taxon>
        <taxon>Pterygota</taxon>
        <taxon>Neoptera</taxon>
        <taxon>Endopterygota</taxon>
        <taxon>Diptera</taxon>
        <taxon>Brachycera</taxon>
        <taxon>Muscomorpha</taxon>
        <taxon>Muscoidea</taxon>
        <taxon>Muscidae</taxon>
        <taxon>Stomoxys</taxon>
    </lineage>
</organism>
<accession>A0A1I8PM25</accession>
<protein>
    <recommendedName>
        <fullName evidence="5">BED-type domain-containing protein</fullName>
    </recommendedName>
</protein>
<keyword evidence="3" id="KW-0862">Zinc</keyword>
<dbReference type="Proteomes" id="UP000095300">
    <property type="component" value="Unassembled WGS sequence"/>
</dbReference>
<dbReference type="AlphaFoldDB" id="A0A1I8PM25"/>
<sequence length="224" mass="26049">MSENDYDDCLRPRKRSLVWHFFEKLSRTRVRCRMCCHEQNYQGTTGNILAHLKSKHELDATIKGQQSPKNQERLRLLLNNVASLTIPITEIKIERRYSNKNSLGESQAYKITPYEEDTSDVPVKPTTTNTGLPVEEPFEEYMCEDELLHDPNNDDTWDPPNISVTSKNKRKTKLDDELVAAEAEYYRQKAGYFKLQKFLTALQAKKIKIEIEQLNHNNNNNSSV</sequence>
<evidence type="ECO:0000313" key="6">
    <source>
        <dbReference type="EnsemblMetazoa" id="SCAU009354-PA"/>
    </source>
</evidence>
<evidence type="ECO:0000256" key="1">
    <source>
        <dbReference type="ARBA" id="ARBA00022723"/>
    </source>
</evidence>
<proteinExistence type="predicted"/>
<dbReference type="InterPro" id="IPR003656">
    <property type="entry name" value="Znf_BED"/>
</dbReference>
<evidence type="ECO:0000256" key="4">
    <source>
        <dbReference type="PROSITE-ProRule" id="PRU00027"/>
    </source>
</evidence>
<dbReference type="GO" id="GO:0003677">
    <property type="term" value="F:DNA binding"/>
    <property type="evidence" value="ECO:0007669"/>
    <property type="project" value="InterPro"/>
</dbReference>
<evidence type="ECO:0000259" key="5">
    <source>
        <dbReference type="PROSITE" id="PS50808"/>
    </source>
</evidence>
<dbReference type="EnsemblMetazoa" id="SCAU009354-RA">
    <property type="protein sequence ID" value="SCAU009354-PA"/>
    <property type="gene ID" value="SCAU009354"/>
</dbReference>
<dbReference type="VEuPathDB" id="VectorBase:SCAU009354"/>
<evidence type="ECO:0000256" key="3">
    <source>
        <dbReference type="ARBA" id="ARBA00022833"/>
    </source>
</evidence>
<dbReference type="Pfam" id="PF02892">
    <property type="entry name" value="zf-BED"/>
    <property type="match status" value="1"/>
</dbReference>
<gene>
    <name evidence="6" type="primary">106096248</name>
</gene>
<reference evidence="6" key="1">
    <citation type="submission" date="2020-05" db="UniProtKB">
        <authorList>
            <consortium name="EnsemblMetazoa"/>
        </authorList>
    </citation>
    <scope>IDENTIFICATION</scope>
    <source>
        <strain evidence="6">USDA</strain>
    </source>
</reference>
<keyword evidence="2 4" id="KW-0863">Zinc-finger</keyword>
<name>A0A1I8PM25_STOCA</name>
<dbReference type="OrthoDB" id="6346437at2759"/>
<feature type="domain" description="BED-type" evidence="5">
    <location>
        <begin position="13"/>
        <end position="56"/>
    </location>
</feature>
<keyword evidence="1" id="KW-0479">Metal-binding</keyword>
<evidence type="ECO:0000313" key="7">
    <source>
        <dbReference type="Proteomes" id="UP000095300"/>
    </source>
</evidence>
<dbReference type="PROSITE" id="PS50808">
    <property type="entry name" value="ZF_BED"/>
    <property type="match status" value="1"/>
</dbReference>
<dbReference type="KEGG" id="scac:106096248"/>
<dbReference type="SUPFAM" id="SSF57667">
    <property type="entry name" value="beta-beta-alpha zinc fingers"/>
    <property type="match status" value="1"/>
</dbReference>
<dbReference type="InterPro" id="IPR036236">
    <property type="entry name" value="Znf_C2H2_sf"/>
</dbReference>
<keyword evidence="7" id="KW-1185">Reference proteome</keyword>
<evidence type="ECO:0000256" key="2">
    <source>
        <dbReference type="ARBA" id="ARBA00022771"/>
    </source>
</evidence>